<dbReference type="Pfam" id="PF22649">
    <property type="entry name" value="Cgl0159"/>
    <property type="match status" value="1"/>
</dbReference>
<reference evidence="2 3" key="1">
    <citation type="submission" date="2017-12" db="EMBL/GenBank/DDBJ databases">
        <title>Sequencing the genomes of 1000 Actinobacteria strains.</title>
        <authorList>
            <person name="Klenk H.-P."/>
        </authorList>
    </citation>
    <scope>NUCLEOTIDE SEQUENCE [LARGE SCALE GENOMIC DNA]</scope>
    <source>
        <strain evidence="2 3">DSM 12806</strain>
    </source>
</reference>
<keyword evidence="3" id="KW-1185">Reference proteome</keyword>
<dbReference type="EMBL" id="PJNE01000001">
    <property type="protein sequence ID" value="PKW27897.1"/>
    <property type="molecule type" value="Genomic_DNA"/>
</dbReference>
<dbReference type="InterPro" id="IPR054574">
    <property type="entry name" value="Cgl0159_dom"/>
</dbReference>
<dbReference type="RefSeq" id="WP_211284040.1">
    <property type="nucleotide sequence ID" value="NZ_PJNE01000001.1"/>
</dbReference>
<accession>A0A2N3YM08</accession>
<protein>
    <recommendedName>
        <fullName evidence="1">Cgl0159-like domain-containing protein</fullName>
    </recommendedName>
</protein>
<name>A0A2N3YM08_9MICO</name>
<proteinExistence type="predicted"/>
<evidence type="ECO:0000313" key="3">
    <source>
        <dbReference type="Proteomes" id="UP000233781"/>
    </source>
</evidence>
<dbReference type="SUPFAM" id="SSF51569">
    <property type="entry name" value="Aldolase"/>
    <property type="match status" value="1"/>
</dbReference>
<gene>
    <name evidence="2" type="ORF">ATL31_2748</name>
</gene>
<dbReference type="Proteomes" id="UP000233781">
    <property type="component" value="Unassembled WGS sequence"/>
</dbReference>
<comment type="caution">
    <text evidence="2">The sequence shown here is derived from an EMBL/GenBank/DDBJ whole genome shotgun (WGS) entry which is preliminary data.</text>
</comment>
<sequence length="311" mass="33139">MGEHHTVLSAADYRALTEARVREPRSLRRALAERRRRPLVGADGRMLLLAADHTARGKLAIGSDPMAAVDRHSLLERILTGLADPRVDGVLGSADVLEELALLGALDGRLAVGTMNRGGIVGAHWELDDRLTAYDVEHVVSTGLDGGKTLLRVEPTDPAVPRTLEMVAAITTALADAGLMSLVEPLPYLKRPDGTVERDPSEDALTRMVAIASGLGSSSASTWLKIPATADPARVAAATTCPVLLLGGDAGRDWPRVFDRWRTALEVPNVRGLVPGRVLLYPEELSVRDVVGRAGDLVHPSSTHPSMEVPA</sequence>
<dbReference type="Gene3D" id="3.20.20.70">
    <property type="entry name" value="Aldolase class I"/>
    <property type="match status" value="1"/>
</dbReference>
<feature type="domain" description="Cgl0159-like" evidence="1">
    <location>
        <begin position="44"/>
        <end position="294"/>
    </location>
</feature>
<organism evidence="2 3">
    <name type="scientific">Phycicoccus duodecadis</name>
    <dbReference type="NCBI Taxonomy" id="173053"/>
    <lineage>
        <taxon>Bacteria</taxon>
        <taxon>Bacillati</taxon>
        <taxon>Actinomycetota</taxon>
        <taxon>Actinomycetes</taxon>
        <taxon>Micrococcales</taxon>
        <taxon>Intrasporangiaceae</taxon>
        <taxon>Phycicoccus</taxon>
    </lineage>
</organism>
<dbReference type="AlphaFoldDB" id="A0A2N3YM08"/>
<evidence type="ECO:0000313" key="2">
    <source>
        <dbReference type="EMBL" id="PKW27897.1"/>
    </source>
</evidence>
<evidence type="ECO:0000259" key="1">
    <source>
        <dbReference type="Pfam" id="PF22649"/>
    </source>
</evidence>
<dbReference type="InterPro" id="IPR013785">
    <property type="entry name" value="Aldolase_TIM"/>
</dbReference>